<organism evidence="2 3">
    <name type="scientific">Lipingzhangella halophila</name>
    <dbReference type="NCBI Taxonomy" id="1783352"/>
    <lineage>
        <taxon>Bacteria</taxon>
        <taxon>Bacillati</taxon>
        <taxon>Actinomycetota</taxon>
        <taxon>Actinomycetes</taxon>
        <taxon>Streptosporangiales</taxon>
        <taxon>Nocardiopsidaceae</taxon>
        <taxon>Lipingzhangella</taxon>
    </lineage>
</organism>
<keyword evidence="1" id="KW-0812">Transmembrane</keyword>
<gene>
    <name evidence="2" type="ORF">F4561_006275</name>
</gene>
<keyword evidence="1" id="KW-0472">Membrane</keyword>
<keyword evidence="1" id="KW-1133">Transmembrane helix</keyword>
<reference evidence="2 3" key="1">
    <citation type="submission" date="2020-08" db="EMBL/GenBank/DDBJ databases">
        <title>Sequencing the genomes of 1000 actinobacteria strains.</title>
        <authorList>
            <person name="Klenk H.-P."/>
        </authorList>
    </citation>
    <scope>NUCLEOTIDE SEQUENCE [LARGE SCALE GENOMIC DNA]</scope>
    <source>
        <strain evidence="2 3">DSM 102030</strain>
    </source>
</reference>
<sequence>MAADPDGRPDFRGSTWERVLISRWIGYSMLAVILALIIVPLMGSFFLEVHHEFSGLLSVSEGTMGALGYAIGGCVVAGLVAPVALGFSGRERRFAVVERGVDPRRRRAARLALYRGELVDDPEANRIAASLARLHLWEIAAALARIHRWEGGVPDGLMPGIIRRHQIGTGSFAILMAVFRFTAEHDSAADIALSVSTLGVILLCATAAVVWLPALARIHVRSRRTVALQAAEASYSAYRGSQSGPAGSGCQVL</sequence>
<feature type="transmembrane region" description="Helical" evidence="1">
    <location>
        <begin position="24"/>
        <end position="47"/>
    </location>
</feature>
<dbReference type="RefSeq" id="WP_184585119.1">
    <property type="nucleotide sequence ID" value="NZ_JACHJT010000002.1"/>
</dbReference>
<name>A0A7W7RPV0_9ACTN</name>
<feature type="transmembrane region" description="Helical" evidence="1">
    <location>
        <begin position="195"/>
        <end position="215"/>
    </location>
</feature>
<protein>
    <submittedName>
        <fullName evidence="2">Uncharacterized protein</fullName>
    </submittedName>
</protein>
<feature type="transmembrane region" description="Helical" evidence="1">
    <location>
        <begin position="167"/>
        <end position="183"/>
    </location>
</feature>
<comment type="caution">
    <text evidence="2">The sequence shown here is derived from an EMBL/GenBank/DDBJ whole genome shotgun (WGS) entry which is preliminary data.</text>
</comment>
<accession>A0A7W7RPV0</accession>
<evidence type="ECO:0000313" key="3">
    <source>
        <dbReference type="Proteomes" id="UP000523007"/>
    </source>
</evidence>
<evidence type="ECO:0000313" key="2">
    <source>
        <dbReference type="EMBL" id="MBB4935381.1"/>
    </source>
</evidence>
<proteinExistence type="predicted"/>
<feature type="transmembrane region" description="Helical" evidence="1">
    <location>
        <begin position="67"/>
        <end position="87"/>
    </location>
</feature>
<evidence type="ECO:0000256" key="1">
    <source>
        <dbReference type="SAM" id="Phobius"/>
    </source>
</evidence>
<dbReference type="Proteomes" id="UP000523007">
    <property type="component" value="Unassembled WGS sequence"/>
</dbReference>
<dbReference type="AlphaFoldDB" id="A0A7W7RPV0"/>
<dbReference type="EMBL" id="JACHJT010000002">
    <property type="protein sequence ID" value="MBB4935381.1"/>
    <property type="molecule type" value="Genomic_DNA"/>
</dbReference>
<keyword evidence="3" id="KW-1185">Reference proteome</keyword>